<dbReference type="Gene3D" id="3.30.9.10">
    <property type="entry name" value="D-Amino Acid Oxidase, subunit A, domain 2"/>
    <property type="match status" value="1"/>
</dbReference>
<dbReference type="PANTHER" id="PTHR13847">
    <property type="entry name" value="SARCOSINE DEHYDROGENASE-RELATED"/>
    <property type="match status" value="1"/>
</dbReference>
<dbReference type="EMBL" id="JBFOHL010000005">
    <property type="protein sequence ID" value="MEW9623968.1"/>
    <property type="molecule type" value="Genomic_DNA"/>
</dbReference>
<keyword evidence="4" id="KW-1185">Reference proteome</keyword>
<reference evidence="3 4" key="1">
    <citation type="submission" date="2024-06" db="EMBL/GenBank/DDBJ databases">
        <authorList>
            <person name="Woo H."/>
        </authorList>
    </citation>
    <scope>NUCLEOTIDE SEQUENCE [LARGE SCALE GENOMIC DNA]</scope>
    <source>
        <strain evidence="3 4">S2-g</strain>
    </source>
</reference>
<evidence type="ECO:0000256" key="1">
    <source>
        <dbReference type="ARBA" id="ARBA00023002"/>
    </source>
</evidence>
<evidence type="ECO:0000259" key="2">
    <source>
        <dbReference type="Pfam" id="PF01266"/>
    </source>
</evidence>
<dbReference type="GO" id="GO:0016491">
    <property type="term" value="F:oxidoreductase activity"/>
    <property type="evidence" value="ECO:0007669"/>
    <property type="project" value="UniProtKB-KW"/>
</dbReference>
<dbReference type="InterPro" id="IPR006076">
    <property type="entry name" value="FAD-dep_OxRdtase"/>
</dbReference>
<dbReference type="Gene3D" id="3.50.50.60">
    <property type="entry name" value="FAD/NAD(P)-binding domain"/>
    <property type="match status" value="1"/>
</dbReference>
<evidence type="ECO:0000313" key="3">
    <source>
        <dbReference type="EMBL" id="MEW9623968.1"/>
    </source>
</evidence>
<evidence type="ECO:0000313" key="4">
    <source>
        <dbReference type="Proteomes" id="UP001556170"/>
    </source>
</evidence>
<dbReference type="EC" id="1.-.-.-" evidence="3"/>
<proteinExistence type="predicted"/>
<gene>
    <name evidence="3" type="ORF">ABQJ56_06970</name>
</gene>
<dbReference type="Proteomes" id="UP001556170">
    <property type="component" value="Unassembled WGS sequence"/>
</dbReference>
<sequence length="370" mass="38976">MNGGAATFDLIVVGAGIVGASCADAASAEGMRVAIVEPGPIGGGATAAAMGHLVAMDDDPAELALAHYSLRLWEAFADLKEAEFSRCGTLWVARNDNELAAAGRRIARLGVAGIDARLIDAATLYELEPALVPGLAGGMLVPREAVVYPPRVAGHLVRRAQSRGARLHAGRRAQSLQRGGVLLDDGTRLHGPVLVATGCALPDLLPMLPMRARKGHLVITDRYPGLIRHQLLELGYADSAHGDADSSVAFNVQPRPTGQILIGSSREFHASDAGVSPSMVQRMLERSFAFVPRLRELQALRIWTGFRPTTPDGRPYLGAVPDAVDQWVAAGHEGLGVTTALGSAGLMIDLIQGRRPAIDPAPYSPQRMAA</sequence>
<dbReference type="InterPro" id="IPR036188">
    <property type="entry name" value="FAD/NAD-bd_sf"/>
</dbReference>
<dbReference type="Pfam" id="PF01266">
    <property type="entry name" value="DAO"/>
    <property type="match status" value="1"/>
</dbReference>
<comment type="caution">
    <text evidence="3">The sequence shown here is derived from an EMBL/GenBank/DDBJ whole genome shotgun (WGS) entry which is preliminary data.</text>
</comment>
<dbReference type="SUPFAM" id="SSF54373">
    <property type="entry name" value="FAD-linked reductases, C-terminal domain"/>
    <property type="match status" value="1"/>
</dbReference>
<keyword evidence="1 3" id="KW-0560">Oxidoreductase</keyword>
<feature type="domain" description="FAD dependent oxidoreductase" evidence="2">
    <location>
        <begin position="9"/>
        <end position="350"/>
    </location>
</feature>
<name>A0ABV3QP14_9GAMM</name>
<dbReference type="RefSeq" id="WP_367844276.1">
    <property type="nucleotide sequence ID" value="NZ_JBFOHL010000005.1"/>
</dbReference>
<organism evidence="3 4">
    <name type="scientific">Rhodanobacter geophilus</name>
    <dbReference type="NCBI Taxonomy" id="3162488"/>
    <lineage>
        <taxon>Bacteria</taxon>
        <taxon>Pseudomonadati</taxon>
        <taxon>Pseudomonadota</taxon>
        <taxon>Gammaproteobacteria</taxon>
        <taxon>Lysobacterales</taxon>
        <taxon>Rhodanobacteraceae</taxon>
        <taxon>Rhodanobacter</taxon>
    </lineage>
</organism>
<dbReference type="SUPFAM" id="SSF51905">
    <property type="entry name" value="FAD/NAD(P)-binding domain"/>
    <property type="match status" value="1"/>
</dbReference>
<accession>A0ABV3QP14</accession>
<dbReference type="PANTHER" id="PTHR13847:SF287">
    <property type="entry name" value="FAD-DEPENDENT OXIDOREDUCTASE DOMAIN-CONTAINING PROTEIN 1"/>
    <property type="match status" value="1"/>
</dbReference>
<protein>
    <submittedName>
        <fullName evidence="3">NAD(P)/FAD-dependent oxidoreductase</fullName>
        <ecNumber evidence="3">1.-.-.-</ecNumber>
    </submittedName>
</protein>